<dbReference type="GO" id="GO:0005524">
    <property type="term" value="F:ATP binding"/>
    <property type="evidence" value="ECO:0007669"/>
    <property type="project" value="UniProtKB-UniRule"/>
</dbReference>
<dbReference type="InterPro" id="IPR050108">
    <property type="entry name" value="CDK"/>
</dbReference>
<dbReference type="EMBL" id="CAICTM010000949">
    <property type="protein sequence ID" value="CAB9518642.1"/>
    <property type="molecule type" value="Genomic_DNA"/>
</dbReference>
<name>A0A9N8ECL9_9STRA</name>
<evidence type="ECO:0000256" key="8">
    <source>
        <dbReference type="ARBA" id="ARBA00039612"/>
    </source>
</evidence>
<dbReference type="SUPFAM" id="SSF56112">
    <property type="entry name" value="Protein kinase-like (PK-like)"/>
    <property type="match status" value="1"/>
</dbReference>
<keyword evidence="2 12" id="KW-0723">Serine/threonine-protein kinase</keyword>
<dbReference type="Gene3D" id="1.10.510.10">
    <property type="entry name" value="Transferase(Phosphotransferase) domain 1"/>
    <property type="match status" value="1"/>
</dbReference>
<dbReference type="PROSITE" id="PS50011">
    <property type="entry name" value="PROTEIN_KINASE_DOM"/>
    <property type="match status" value="1"/>
</dbReference>
<comment type="subunit">
    <text evidence="7">May form a complex composed of at least the catalytic subunit CRK2 and a cyclin.</text>
</comment>
<keyword evidence="16" id="KW-1185">Reference proteome</keyword>
<dbReference type="PANTHER" id="PTHR24056:SF107">
    <property type="entry name" value="CYCLIN-DEPENDENT KINASE 11A-RELATED"/>
    <property type="match status" value="1"/>
</dbReference>
<keyword evidence="5 15" id="KW-0418">Kinase</keyword>
<dbReference type="Proteomes" id="UP001153069">
    <property type="component" value="Unassembled WGS sequence"/>
</dbReference>
<gene>
    <name evidence="15" type="ORF">SEMRO_951_G223900.1</name>
</gene>
<dbReference type="PANTHER" id="PTHR24056">
    <property type="entry name" value="CELL DIVISION PROTEIN KINASE"/>
    <property type="match status" value="1"/>
</dbReference>
<proteinExistence type="inferred from homology"/>
<evidence type="ECO:0000256" key="11">
    <source>
        <dbReference type="PROSITE-ProRule" id="PRU10141"/>
    </source>
</evidence>
<dbReference type="Gene3D" id="3.30.200.20">
    <property type="entry name" value="Phosphorylase Kinase, domain 1"/>
    <property type="match status" value="1"/>
</dbReference>
<feature type="region of interest" description="Disordered" evidence="13">
    <location>
        <begin position="1"/>
        <end position="74"/>
    </location>
</feature>
<evidence type="ECO:0000259" key="14">
    <source>
        <dbReference type="PROSITE" id="PS50011"/>
    </source>
</evidence>
<evidence type="ECO:0000256" key="10">
    <source>
        <dbReference type="ARBA" id="ARBA00042858"/>
    </source>
</evidence>
<dbReference type="PROSITE" id="PS00108">
    <property type="entry name" value="PROTEIN_KINASE_ST"/>
    <property type="match status" value="1"/>
</dbReference>
<feature type="compositionally biased region" description="Polar residues" evidence="13">
    <location>
        <begin position="29"/>
        <end position="52"/>
    </location>
</feature>
<keyword evidence="4 11" id="KW-0547">Nucleotide-binding</keyword>
<dbReference type="InterPro" id="IPR008271">
    <property type="entry name" value="Ser/Thr_kinase_AS"/>
</dbReference>
<comment type="caution">
    <text evidence="15">The sequence shown here is derived from an EMBL/GenBank/DDBJ whole genome shotgun (WGS) entry which is preliminary data.</text>
</comment>
<evidence type="ECO:0000256" key="6">
    <source>
        <dbReference type="ARBA" id="ARBA00022840"/>
    </source>
</evidence>
<dbReference type="SMART" id="SM00220">
    <property type="entry name" value="S_TKc"/>
    <property type="match status" value="1"/>
</dbReference>
<dbReference type="FunFam" id="1.10.510.10:FF:000624">
    <property type="entry name" value="Mitogen-activated protein kinase"/>
    <property type="match status" value="1"/>
</dbReference>
<feature type="binding site" evidence="11">
    <location>
        <position position="115"/>
    </location>
    <ligand>
        <name>ATP</name>
        <dbReference type="ChEBI" id="CHEBI:30616"/>
    </ligand>
</feature>
<dbReference type="AlphaFoldDB" id="A0A9N8ECL9"/>
<accession>A0A9N8ECL9</accession>
<organism evidence="15 16">
    <name type="scientific">Seminavis robusta</name>
    <dbReference type="NCBI Taxonomy" id="568900"/>
    <lineage>
        <taxon>Eukaryota</taxon>
        <taxon>Sar</taxon>
        <taxon>Stramenopiles</taxon>
        <taxon>Ochrophyta</taxon>
        <taxon>Bacillariophyta</taxon>
        <taxon>Bacillariophyceae</taxon>
        <taxon>Bacillariophycidae</taxon>
        <taxon>Naviculales</taxon>
        <taxon>Naviculaceae</taxon>
        <taxon>Seminavis</taxon>
    </lineage>
</organism>
<dbReference type="InterPro" id="IPR000719">
    <property type="entry name" value="Prot_kinase_dom"/>
</dbReference>
<dbReference type="InterPro" id="IPR011009">
    <property type="entry name" value="Kinase-like_dom_sf"/>
</dbReference>
<evidence type="ECO:0000256" key="1">
    <source>
        <dbReference type="ARBA" id="ARBA00006485"/>
    </source>
</evidence>
<dbReference type="PROSITE" id="PS00107">
    <property type="entry name" value="PROTEIN_KINASE_ATP"/>
    <property type="match status" value="1"/>
</dbReference>
<sequence>MSSKQPKPNSKKPPLNGQFRLKRKRPRPTATSSKTAKAPEVQSSPDTIINETSQKKKNPNKAESKEKPSSASLPVGSCVGVSERFKKICRIGEGTYGIVYKAEDRQNPGDFVALKRCIPHHEGTDGYPMTALREILSLRLLQQHPNVVTLRTDIGMVAVSKSDNYLVFEYCEHELAQLLDFHYTKQRNPRNTKGGIFGGSNNNPKSPFTEANVKTLMTHLLSALECMHDHRLIHRDIKVSNLLYSASGHLKLADFGLSRSLPSQEPLQDGGYHLTPNVVSLWYRPPELLLGSKTYSQAIDMWGAGCVFAELLLGYPLWSGKSESEQMEAIFSTVGPPSVESWPNLLTMPLIQDGSVKLEKYAKVRTSSMPLLDSFSYLATSGLMLLANLLHYDANGKRLTASQALQSSYFASEPLPTPPAEMPKFKSLHTAKK</sequence>
<evidence type="ECO:0000256" key="3">
    <source>
        <dbReference type="ARBA" id="ARBA00022679"/>
    </source>
</evidence>
<keyword evidence="3" id="KW-0808">Transferase</keyword>
<reference evidence="15" key="1">
    <citation type="submission" date="2020-06" db="EMBL/GenBank/DDBJ databases">
        <authorList>
            <consortium name="Plant Systems Biology data submission"/>
        </authorList>
    </citation>
    <scope>NUCLEOTIDE SEQUENCE</scope>
    <source>
        <strain evidence="15">D6</strain>
    </source>
</reference>
<dbReference type="Pfam" id="PF00069">
    <property type="entry name" value="Pkinase"/>
    <property type="match status" value="1"/>
</dbReference>
<protein>
    <recommendedName>
        <fullName evidence="8">Cyclin-dependent kinase 2 homolog</fullName>
    </recommendedName>
    <alternativeName>
        <fullName evidence="9">Cell division control protein 2 homolog</fullName>
    </alternativeName>
    <alternativeName>
        <fullName evidence="10">cdc2-related kinase 2</fullName>
    </alternativeName>
</protein>
<evidence type="ECO:0000256" key="7">
    <source>
        <dbReference type="ARBA" id="ARBA00038543"/>
    </source>
</evidence>
<evidence type="ECO:0000256" key="13">
    <source>
        <dbReference type="SAM" id="MobiDB-lite"/>
    </source>
</evidence>
<keyword evidence="6 11" id="KW-0067">ATP-binding</keyword>
<evidence type="ECO:0000313" key="15">
    <source>
        <dbReference type="EMBL" id="CAB9518642.1"/>
    </source>
</evidence>
<evidence type="ECO:0000256" key="2">
    <source>
        <dbReference type="ARBA" id="ARBA00022527"/>
    </source>
</evidence>
<dbReference type="GO" id="GO:0005634">
    <property type="term" value="C:nucleus"/>
    <property type="evidence" value="ECO:0007669"/>
    <property type="project" value="TreeGrafter"/>
</dbReference>
<dbReference type="GO" id="GO:0007346">
    <property type="term" value="P:regulation of mitotic cell cycle"/>
    <property type="evidence" value="ECO:0007669"/>
    <property type="project" value="TreeGrafter"/>
</dbReference>
<feature type="domain" description="Protein kinase" evidence="14">
    <location>
        <begin position="85"/>
        <end position="410"/>
    </location>
</feature>
<evidence type="ECO:0000256" key="5">
    <source>
        <dbReference type="ARBA" id="ARBA00022777"/>
    </source>
</evidence>
<feature type="compositionally biased region" description="Low complexity" evidence="13">
    <location>
        <begin position="1"/>
        <end position="14"/>
    </location>
</feature>
<comment type="similarity">
    <text evidence="1">Belongs to the protein kinase superfamily. CMGC Ser/Thr protein kinase family. CDC2/CDKX subfamily.</text>
</comment>
<feature type="region of interest" description="Disordered" evidence="13">
    <location>
        <begin position="414"/>
        <end position="433"/>
    </location>
</feature>
<evidence type="ECO:0000313" key="16">
    <source>
        <dbReference type="Proteomes" id="UP001153069"/>
    </source>
</evidence>
<evidence type="ECO:0000256" key="12">
    <source>
        <dbReference type="RuleBase" id="RU000304"/>
    </source>
</evidence>
<evidence type="ECO:0000256" key="9">
    <source>
        <dbReference type="ARBA" id="ARBA00041902"/>
    </source>
</evidence>
<dbReference type="GO" id="GO:0004674">
    <property type="term" value="F:protein serine/threonine kinase activity"/>
    <property type="evidence" value="ECO:0007669"/>
    <property type="project" value="UniProtKB-KW"/>
</dbReference>
<evidence type="ECO:0000256" key="4">
    <source>
        <dbReference type="ARBA" id="ARBA00022741"/>
    </source>
</evidence>
<dbReference type="OrthoDB" id="1732493at2759"/>
<dbReference type="InterPro" id="IPR017441">
    <property type="entry name" value="Protein_kinase_ATP_BS"/>
</dbReference>